<keyword evidence="3" id="KW-0378">Hydrolase</keyword>
<feature type="compositionally biased region" description="Basic and acidic residues" evidence="8">
    <location>
        <begin position="295"/>
        <end position="305"/>
    </location>
</feature>
<dbReference type="InterPro" id="IPR040043">
    <property type="entry name" value="ACTMAP"/>
</dbReference>
<sequence length="412" mass="44834">MPPPPPAQPATEALAVSSSSMLTSNVTSPVSSVPPVPPPAPSSSDAKSQYTPPPPPPNIRLTSPKPGLPNSSLFSISPYGKVVINRSDLPLPSPEEEIRKVFANIKDWGILEEETETLSVYTQLRPNIQQGPQCGLVALSMASQVFPETVDVADLLKEARRRGFTKHGEMFSSEAMVSLAEGITGMEATIRRDVFQSYDAERNHLPGLRGGHKAHWGIICGCLVQCPTLNVHMGGSSKLDSHVDHLWHFRPRLRKGGPSMSRDGSVTPSGTPLIPSSPRLGHRPLRTPDIPNEFKSTESHEREGSCARSVDMESWSVSSSRVTTPMLPELPHEEFKLIPLWRQGKGRNLMAAPLEKLCESNDQLLSYPDGTTEAEMEYVIGSVQDGLAGQVVVLHKTKTALSDLVGMLQEKK</sequence>
<dbReference type="Pfam" id="PF21646">
    <property type="entry name" value="ACTMAP-like_C"/>
    <property type="match status" value="2"/>
</dbReference>
<feature type="compositionally biased region" description="Pro residues" evidence="8">
    <location>
        <begin position="32"/>
        <end position="41"/>
    </location>
</feature>
<reference evidence="9 10" key="2">
    <citation type="submission" date="2019-01" db="EMBL/GenBank/DDBJ databases">
        <title>The decoding of complex shrimp genome reveals the adaptation for benthos swimmer, frequently molting mechanism and breeding impact on genome.</title>
        <authorList>
            <person name="Sun Y."/>
            <person name="Gao Y."/>
            <person name="Yu Y."/>
        </authorList>
    </citation>
    <scope>NUCLEOTIDE SEQUENCE [LARGE SCALE GENOMIC DNA]</scope>
    <source>
        <tissue evidence="9">Muscle</tissue>
    </source>
</reference>
<protein>
    <recommendedName>
        <fullName evidence="5">Actin maturation protease</fullName>
    </recommendedName>
    <alternativeName>
        <fullName evidence="6">Actin aminopeptidase ACTMAP</fullName>
    </alternativeName>
</protein>
<comment type="catalytic activity">
    <reaction evidence="7">
        <text>N-terminal N(alpha)-acetyl-L-cysteinyl-L-aspartyl-[protein] + H2O = N-terminal L-aspartyl-[protein] + N-acetyl-L-cysteine</text>
        <dbReference type="Rhea" id="RHEA:74579"/>
        <dbReference type="Rhea" id="RHEA-COMP:12669"/>
        <dbReference type="Rhea" id="RHEA-COMP:18395"/>
        <dbReference type="ChEBI" id="CHEBI:15377"/>
        <dbReference type="ChEBI" id="CHEBI:64720"/>
        <dbReference type="ChEBI" id="CHEBI:78236"/>
        <dbReference type="ChEBI" id="CHEBI:193599"/>
    </reaction>
    <physiologicalReaction direction="left-to-right" evidence="7">
        <dbReference type="Rhea" id="RHEA:74580"/>
    </physiologicalReaction>
</comment>
<evidence type="ECO:0000256" key="1">
    <source>
        <dbReference type="ARBA" id="ARBA00022438"/>
    </source>
</evidence>
<evidence type="ECO:0000256" key="3">
    <source>
        <dbReference type="ARBA" id="ARBA00022801"/>
    </source>
</evidence>
<evidence type="ECO:0000256" key="5">
    <source>
        <dbReference type="ARBA" id="ARBA00034848"/>
    </source>
</evidence>
<evidence type="ECO:0000256" key="8">
    <source>
        <dbReference type="SAM" id="MobiDB-lite"/>
    </source>
</evidence>
<dbReference type="AlphaFoldDB" id="A0A3R7QRD3"/>
<dbReference type="GO" id="GO:0006508">
    <property type="term" value="P:proteolysis"/>
    <property type="evidence" value="ECO:0007669"/>
    <property type="project" value="UniProtKB-KW"/>
</dbReference>
<feature type="region of interest" description="Disordered" evidence="8">
    <location>
        <begin position="1"/>
        <end position="67"/>
    </location>
</feature>
<comment type="caution">
    <text evidence="9">The sequence shown here is derived from an EMBL/GenBank/DDBJ whole genome shotgun (WGS) entry which is preliminary data.</text>
</comment>
<feature type="region of interest" description="Disordered" evidence="8">
    <location>
        <begin position="291"/>
        <end position="310"/>
    </location>
</feature>
<proteinExistence type="inferred from homology"/>
<keyword evidence="2" id="KW-0645">Protease</keyword>
<feature type="region of interest" description="Disordered" evidence="8">
    <location>
        <begin position="254"/>
        <end position="285"/>
    </location>
</feature>
<dbReference type="GO" id="GO:0004177">
    <property type="term" value="F:aminopeptidase activity"/>
    <property type="evidence" value="ECO:0007669"/>
    <property type="project" value="UniProtKB-KW"/>
</dbReference>
<dbReference type="OrthoDB" id="6369465at2759"/>
<dbReference type="STRING" id="6689.A0A3R7QRD3"/>
<evidence type="ECO:0000256" key="2">
    <source>
        <dbReference type="ARBA" id="ARBA00022670"/>
    </source>
</evidence>
<organism evidence="9 10">
    <name type="scientific">Penaeus vannamei</name>
    <name type="common">Whiteleg shrimp</name>
    <name type="synonym">Litopenaeus vannamei</name>
    <dbReference type="NCBI Taxonomy" id="6689"/>
    <lineage>
        <taxon>Eukaryota</taxon>
        <taxon>Metazoa</taxon>
        <taxon>Ecdysozoa</taxon>
        <taxon>Arthropoda</taxon>
        <taxon>Crustacea</taxon>
        <taxon>Multicrustacea</taxon>
        <taxon>Malacostraca</taxon>
        <taxon>Eumalacostraca</taxon>
        <taxon>Eucarida</taxon>
        <taxon>Decapoda</taxon>
        <taxon>Dendrobranchiata</taxon>
        <taxon>Penaeoidea</taxon>
        <taxon>Penaeidae</taxon>
        <taxon>Penaeus</taxon>
    </lineage>
</organism>
<evidence type="ECO:0000313" key="9">
    <source>
        <dbReference type="EMBL" id="ROT75372.1"/>
    </source>
</evidence>
<reference evidence="9 10" key="1">
    <citation type="submission" date="2018-04" db="EMBL/GenBank/DDBJ databases">
        <authorList>
            <person name="Zhang X."/>
            <person name="Yuan J."/>
            <person name="Li F."/>
            <person name="Xiang J."/>
        </authorList>
    </citation>
    <scope>NUCLEOTIDE SEQUENCE [LARGE SCALE GENOMIC DNA]</scope>
    <source>
        <tissue evidence="9">Muscle</tissue>
    </source>
</reference>
<evidence type="ECO:0000256" key="4">
    <source>
        <dbReference type="ARBA" id="ARBA00034725"/>
    </source>
</evidence>
<dbReference type="PANTHER" id="PTHR28631:SF1">
    <property type="entry name" value="ACTIN MATURATION PROTEASE"/>
    <property type="match status" value="1"/>
</dbReference>
<name>A0A3R7QRD3_PENVA</name>
<dbReference type="Proteomes" id="UP000283509">
    <property type="component" value="Unassembled WGS sequence"/>
</dbReference>
<evidence type="ECO:0000256" key="7">
    <source>
        <dbReference type="ARBA" id="ARBA00049041"/>
    </source>
</evidence>
<keyword evidence="10" id="KW-1185">Reference proteome</keyword>
<accession>A0A3R7QRD3</accession>
<evidence type="ECO:0000313" key="10">
    <source>
        <dbReference type="Proteomes" id="UP000283509"/>
    </source>
</evidence>
<feature type="compositionally biased region" description="Low complexity" evidence="8">
    <location>
        <begin position="9"/>
        <end position="31"/>
    </location>
</feature>
<keyword evidence="1" id="KW-0031">Aminopeptidase</keyword>
<dbReference type="EMBL" id="QCYY01001780">
    <property type="protein sequence ID" value="ROT75372.1"/>
    <property type="molecule type" value="Genomic_DNA"/>
</dbReference>
<comment type="similarity">
    <text evidence="4">Belongs to the ACTMAP family.</text>
</comment>
<evidence type="ECO:0000256" key="6">
    <source>
        <dbReference type="ARBA" id="ARBA00034908"/>
    </source>
</evidence>
<gene>
    <name evidence="9" type="ORF">C7M84_006088</name>
</gene>
<dbReference type="PANTHER" id="PTHR28631">
    <property type="entry name" value="UPF0692 PROTEIN C19ORF54"/>
    <property type="match status" value="1"/>
</dbReference>